<evidence type="ECO:0000256" key="1">
    <source>
        <dbReference type="ARBA" id="ARBA00008857"/>
    </source>
</evidence>
<evidence type="ECO:0000313" key="9">
    <source>
        <dbReference type="Proteomes" id="UP000315010"/>
    </source>
</evidence>
<evidence type="ECO:0000313" key="8">
    <source>
        <dbReference type="EMBL" id="TWT81660.1"/>
    </source>
</evidence>
<keyword evidence="2" id="KW-0229">DNA integration</keyword>
<gene>
    <name evidence="8" type="primary">xerD_3</name>
    <name evidence="8" type="ORF">CA13_31130</name>
</gene>
<accession>A0A5C5Z3B1</accession>
<name>A0A5C5Z3B1_9BACT</name>
<comment type="caution">
    <text evidence="8">The sequence shown here is derived from an EMBL/GenBank/DDBJ whole genome shotgun (WGS) entry which is preliminary data.</text>
</comment>
<evidence type="ECO:0000256" key="2">
    <source>
        <dbReference type="ARBA" id="ARBA00022908"/>
    </source>
</evidence>
<dbReference type="GO" id="GO:0006310">
    <property type="term" value="P:DNA recombination"/>
    <property type="evidence" value="ECO:0007669"/>
    <property type="project" value="UniProtKB-KW"/>
</dbReference>
<keyword evidence="4" id="KW-0233">DNA recombination</keyword>
<evidence type="ECO:0000256" key="5">
    <source>
        <dbReference type="PROSITE-ProRule" id="PRU01248"/>
    </source>
</evidence>
<dbReference type="AlphaFoldDB" id="A0A5C5Z3B1"/>
<feature type="domain" description="Core-binding (CB)" evidence="7">
    <location>
        <begin position="96"/>
        <end position="177"/>
    </location>
</feature>
<dbReference type="Proteomes" id="UP000315010">
    <property type="component" value="Unassembled WGS sequence"/>
</dbReference>
<dbReference type="Pfam" id="PF13495">
    <property type="entry name" value="Phage_int_SAM_4"/>
    <property type="match status" value="1"/>
</dbReference>
<dbReference type="PROSITE" id="PS51900">
    <property type="entry name" value="CB"/>
    <property type="match status" value="1"/>
</dbReference>
<keyword evidence="9" id="KW-1185">Reference proteome</keyword>
<dbReference type="SUPFAM" id="SSF56349">
    <property type="entry name" value="DNA breaking-rejoining enzymes"/>
    <property type="match status" value="1"/>
</dbReference>
<dbReference type="Gene3D" id="1.10.443.10">
    <property type="entry name" value="Intergrase catalytic core"/>
    <property type="match status" value="1"/>
</dbReference>
<dbReference type="InterPro" id="IPR044068">
    <property type="entry name" value="CB"/>
</dbReference>
<dbReference type="InterPro" id="IPR002104">
    <property type="entry name" value="Integrase_catalytic"/>
</dbReference>
<dbReference type="GO" id="GO:0015074">
    <property type="term" value="P:DNA integration"/>
    <property type="evidence" value="ECO:0007669"/>
    <property type="project" value="UniProtKB-KW"/>
</dbReference>
<comment type="similarity">
    <text evidence="1">Belongs to the 'phage' integrase family.</text>
</comment>
<reference evidence="8 9" key="1">
    <citation type="submission" date="2019-02" db="EMBL/GenBank/DDBJ databases">
        <title>Deep-cultivation of Planctomycetes and their phenomic and genomic characterization uncovers novel biology.</title>
        <authorList>
            <person name="Wiegand S."/>
            <person name="Jogler M."/>
            <person name="Boedeker C."/>
            <person name="Pinto D."/>
            <person name="Vollmers J."/>
            <person name="Rivas-Marin E."/>
            <person name="Kohn T."/>
            <person name="Peeters S.H."/>
            <person name="Heuer A."/>
            <person name="Rast P."/>
            <person name="Oberbeckmann S."/>
            <person name="Bunk B."/>
            <person name="Jeske O."/>
            <person name="Meyerdierks A."/>
            <person name="Storesund J.E."/>
            <person name="Kallscheuer N."/>
            <person name="Luecker S."/>
            <person name="Lage O.M."/>
            <person name="Pohl T."/>
            <person name="Merkel B.J."/>
            <person name="Hornburger P."/>
            <person name="Mueller R.-W."/>
            <person name="Bruemmer F."/>
            <person name="Labrenz M."/>
            <person name="Spormann A.M."/>
            <person name="Op Den Camp H."/>
            <person name="Overmann J."/>
            <person name="Amann R."/>
            <person name="Jetten M.S.M."/>
            <person name="Mascher T."/>
            <person name="Medema M.H."/>
            <person name="Devos D.P."/>
            <person name="Kaster A.-K."/>
            <person name="Ovreas L."/>
            <person name="Rohde M."/>
            <person name="Galperin M.Y."/>
            <person name="Jogler C."/>
        </authorList>
    </citation>
    <scope>NUCLEOTIDE SEQUENCE [LARGE SCALE GENOMIC DNA]</scope>
    <source>
        <strain evidence="8 9">CA13</strain>
    </source>
</reference>
<dbReference type="InterPro" id="IPR010998">
    <property type="entry name" value="Integrase_recombinase_N"/>
</dbReference>
<protein>
    <submittedName>
        <fullName evidence="8">Tyrosine recombinase XerD</fullName>
    </submittedName>
</protein>
<sequence length="496" mass="56860">MGSALGEQHHYMQKFLDIGSCHVTTMMRNHVQSRTSNVRIEERVPMSFSETTTSPIHRYIDGQPYRHPSPRFIDRDRVIDHLATSIAVVDLDLLDPSPSSFVRSIHRELKIRGYTRSTIRNYLSAIKSLLRWFGGRPGDMDREYVRDYLEYLVDGEHSMSDVAVQLTAIRTIFDKFCFRDITLGLATPRKPKQRVVVLSRDEIRRLLEAAPSMRDTLLIGLMYATGMRVSEVVKVRWQDIDFDRNQIFIRQGKGRADRHVRLPQCYRKLLGELGNDRQGDEFLFPSESLSDRRSGRHLSPRTVQRVMKNACEVAGIKKKATPHSLRHAFATHSFEDGCDIRRIQTVLGHVRLETTTIYVKVAKGRTEMPSPLDRLPTSANQDMVDRDAQQKIIGDPKTVHPVGSLRIHTRPAPDERSADIQVTLEINNPSGRQFLTGIRCRVARPGFLTIELPPLESWQPILKKLPAQQAARIRDPVFYETLQYHLTQKVLSDSPD</sequence>
<dbReference type="GO" id="GO:0003677">
    <property type="term" value="F:DNA binding"/>
    <property type="evidence" value="ECO:0007669"/>
    <property type="project" value="UniProtKB-UniRule"/>
</dbReference>
<dbReference type="InterPro" id="IPR004107">
    <property type="entry name" value="Integrase_SAM-like_N"/>
</dbReference>
<evidence type="ECO:0000256" key="3">
    <source>
        <dbReference type="ARBA" id="ARBA00023125"/>
    </source>
</evidence>
<dbReference type="InterPro" id="IPR050090">
    <property type="entry name" value="Tyrosine_recombinase_XerCD"/>
</dbReference>
<dbReference type="InterPro" id="IPR013762">
    <property type="entry name" value="Integrase-like_cat_sf"/>
</dbReference>
<feature type="domain" description="Tyr recombinase" evidence="6">
    <location>
        <begin position="193"/>
        <end position="373"/>
    </location>
</feature>
<organism evidence="8 9">
    <name type="scientific">Novipirellula herctigrandis</name>
    <dbReference type="NCBI Taxonomy" id="2527986"/>
    <lineage>
        <taxon>Bacteria</taxon>
        <taxon>Pseudomonadati</taxon>
        <taxon>Planctomycetota</taxon>
        <taxon>Planctomycetia</taxon>
        <taxon>Pirellulales</taxon>
        <taxon>Pirellulaceae</taxon>
        <taxon>Novipirellula</taxon>
    </lineage>
</organism>
<evidence type="ECO:0000259" key="7">
    <source>
        <dbReference type="PROSITE" id="PS51900"/>
    </source>
</evidence>
<dbReference type="EMBL" id="SJPJ01000001">
    <property type="protein sequence ID" value="TWT81660.1"/>
    <property type="molecule type" value="Genomic_DNA"/>
</dbReference>
<dbReference type="PANTHER" id="PTHR30349:SF64">
    <property type="entry name" value="PROPHAGE INTEGRASE INTD-RELATED"/>
    <property type="match status" value="1"/>
</dbReference>
<proteinExistence type="inferred from homology"/>
<dbReference type="InterPro" id="IPR011010">
    <property type="entry name" value="DNA_brk_join_enz"/>
</dbReference>
<dbReference type="PROSITE" id="PS51898">
    <property type="entry name" value="TYR_RECOMBINASE"/>
    <property type="match status" value="1"/>
</dbReference>
<keyword evidence="3 5" id="KW-0238">DNA-binding</keyword>
<dbReference type="Pfam" id="PF00589">
    <property type="entry name" value="Phage_integrase"/>
    <property type="match status" value="1"/>
</dbReference>
<evidence type="ECO:0000256" key="4">
    <source>
        <dbReference type="ARBA" id="ARBA00023172"/>
    </source>
</evidence>
<dbReference type="Gene3D" id="1.10.150.130">
    <property type="match status" value="1"/>
</dbReference>
<dbReference type="PANTHER" id="PTHR30349">
    <property type="entry name" value="PHAGE INTEGRASE-RELATED"/>
    <property type="match status" value="1"/>
</dbReference>
<evidence type="ECO:0000259" key="6">
    <source>
        <dbReference type="PROSITE" id="PS51898"/>
    </source>
</evidence>